<feature type="transmembrane region" description="Helical" evidence="8">
    <location>
        <begin position="196"/>
        <end position="216"/>
    </location>
</feature>
<keyword evidence="3 10" id="KW-0328">Glycosyltransferase</keyword>
<keyword evidence="2" id="KW-1003">Cell membrane</keyword>
<keyword evidence="7 8" id="KW-0472">Membrane</keyword>
<comment type="subcellular location">
    <subcellularLocation>
        <location evidence="1">Cell membrane</location>
        <topology evidence="1">Multi-pass membrane protein</topology>
    </subcellularLocation>
</comment>
<dbReference type="AlphaFoldDB" id="A0A1W2CEX6"/>
<feature type="transmembrane region" description="Helical" evidence="8">
    <location>
        <begin position="311"/>
        <end position="332"/>
    </location>
</feature>
<dbReference type="EMBL" id="FWXO01000006">
    <property type="protein sequence ID" value="SMC83534.1"/>
    <property type="molecule type" value="Genomic_DNA"/>
</dbReference>
<organism evidence="10 11">
    <name type="scientific">Cellulophaga tyrosinoxydans</name>
    <dbReference type="NCBI Taxonomy" id="504486"/>
    <lineage>
        <taxon>Bacteria</taxon>
        <taxon>Pseudomonadati</taxon>
        <taxon>Bacteroidota</taxon>
        <taxon>Flavobacteriia</taxon>
        <taxon>Flavobacteriales</taxon>
        <taxon>Flavobacteriaceae</taxon>
        <taxon>Cellulophaga</taxon>
    </lineage>
</organism>
<accession>A0A1W2CEX6</accession>
<keyword evidence="6 8" id="KW-1133">Transmembrane helix</keyword>
<evidence type="ECO:0000256" key="4">
    <source>
        <dbReference type="ARBA" id="ARBA00022679"/>
    </source>
</evidence>
<feature type="transmembrane region" description="Helical" evidence="8">
    <location>
        <begin position="154"/>
        <end position="184"/>
    </location>
</feature>
<evidence type="ECO:0000256" key="3">
    <source>
        <dbReference type="ARBA" id="ARBA00022676"/>
    </source>
</evidence>
<evidence type="ECO:0000259" key="9">
    <source>
        <dbReference type="Pfam" id="PF13231"/>
    </source>
</evidence>
<dbReference type="Pfam" id="PF13231">
    <property type="entry name" value="PMT_2"/>
    <property type="match status" value="1"/>
</dbReference>
<dbReference type="GO" id="GO:0016763">
    <property type="term" value="F:pentosyltransferase activity"/>
    <property type="evidence" value="ECO:0007669"/>
    <property type="project" value="TreeGrafter"/>
</dbReference>
<sequence length="462" mass="52814">MQLKSILQKKSYFLALVSFIGIIAISLMKSAMELEDAEQAYFSQWFRFVYDDQPPLYTWLQYGINSVFGISVVSFSLLRAIIFASIIVVLYKFSETYLNEVTKANLVIFSLAIIPVFIDFTFRRLSHTSLLCLAVVLTYMLLQNLIAKKTIRNYVLLGVVVAFGVLAKYNYVLVLGAIALVSFIDEKLRKIIWNKNIIISILITGLLVTPHFYQLLSNQEFLSALRASVELKTMGQEKTGIPVLSTIFTMLLTLVKVVLPIFVIFLVFKLFKKVSFNSSRYDWLAKTMFAQLAVIALFFIFMNVQKTEERWFLPLLLPFLPLLLKSITFGAIKKWETKGFYLFLFILFAQAIRTPIEKLLKIPSDVHFGFQPISDVLNSKYANEDWVLPNVTYAGNVKLLNSRVPVYAADDFSLPEFLPNKNSAIKVLIGKDGLGDVKVLDSLVDFGRRKQMIYFIRDDKSQ</sequence>
<dbReference type="PANTHER" id="PTHR33908">
    <property type="entry name" value="MANNOSYLTRANSFERASE YKCB-RELATED"/>
    <property type="match status" value="1"/>
</dbReference>
<evidence type="ECO:0000313" key="10">
    <source>
        <dbReference type="EMBL" id="SMC83534.1"/>
    </source>
</evidence>
<evidence type="ECO:0000256" key="1">
    <source>
        <dbReference type="ARBA" id="ARBA00004651"/>
    </source>
</evidence>
<evidence type="ECO:0000256" key="5">
    <source>
        <dbReference type="ARBA" id="ARBA00022692"/>
    </source>
</evidence>
<evidence type="ECO:0000256" key="7">
    <source>
        <dbReference type="ARBA" id="ARBA00023136"/>
    </source>
</evidence>
<dbReference type="GO" id="GO:0005886">
    <property type="term" value="C:plasma membrane"/>
    <property type="evidence" value="ECO:0007669"/>
    <property type="project" value="UniProtKB-SubCell"/>
</dbReference>
<dbReference type="GO" id="GO:0009103">
    <property type="term" value="P:lipopolysaccharide biosynthetic process"/>
    <property type="evidence" value="ECO:0007669"/>
    <property type="project" value="UniProtKB-ARBA"/>
</dbReference>
<dbReference type="InterPro" id="IPR050297">
    <property type="entry name" value="LipidA_mod_glycosyltrf_83"/>
</dbReference>
<dbReference type="OrthoDB" id="1172410at2"/>
<dbReference type="RefSeq" id="WP_084062726.1">
    <property type="nucleotide sequence ID" value="NZ_FWXO01000006.1"/>
</dbReference>
<keyword evidence="4 10" id="KW-0808">Transferase</keyword>
<keyword evidence="11" id="KW-1185">Reference proteome</keyword>
<feature type="transmembrane region" description="Helical" evidence="8">
    <location>
        <begin position="67"/>
        <end position="91"/>
    </location>
</feature>
<dbReference type="InterPro" id="IPR038731">
    <property type="entry name" value="RgtA/B/C-like"/>
</dbReference>
<dbReference type="STRING" id="504486.SAMN05660703_2913"/>
<reference evidence="10 11" key="1">
    <citation type="submission" date="2017-04" db="EMBL/GenBank/DDBJ databases">
        <authorList>
            <person name="Afonso C.L."/>
            <person name="Miller P.J."/>
            <person name="Scott M.A."/>
            <person name="Spackman E."/>
            <person name="Goraichik I."/>
            <person name="Dimitrov K.M."/>
            <person name="Suarez D.L."/>
            <person name="Swayne D.E."/>
        </authorList>
    </citation>
    <scope>NUCLEOTIDE SEQUENCE [LARGE SCALE GENOMIC DNA]</scope>
    <source>
        <strain evidence="10 11">DSM 21164</strain>
    </source>
</reference>
<feature type="transmembrane region" description="Helical" evidence="8">
    <location>
        <begin position="241"/>
        <end position="271"/>
    </location>
</feature>
<feature type="transmembrane region" description="Helical" evidence="8">
    <location>
        <begin position="128"/>
        <end position="147"/>
    </location>
</feature>
<evidence type="ECO:0000256" key="6">
    <source>
        <dbReference type="ARBA" id="ARBA00022989"/>
    </source>
</evidence>
<feature type="transmembrane region" description="Helical" evidence="8">
    <location>
        <begin position="283"/>
        <end position="304"/>
    </location>
</feature>
<keyword evidence="5 8" id="KW-0812">Transmembrane</keyword>
<evidence type="ECO:0000256" key="8">
    <source>
        <dbReference type="SAM" id="Phobius"/>
    </source>
</evidence>
<protein>
    <submittedName>
        <fullName evidence="10">Dolichyl-phosphate-mannose-protein mannosyltransferase</fullName>
    </submittedName>
</protein>
<evidence type="ECO:0000256" key="2">
    <source>
        <dbReference type="ARBA" id="ARBA00022475"/>
    </source>
</evidence>
<dbReference type="PANTHER" id="PTHR33908:SF11">
    <property type="entry name" value="MEMBRANE PROTEIN"/>
    <property type="match status" value="1"/>
</dbReference>
<name>A0A1W2CEX6_9FLAO</name>
<gene>
    <name evidence="10" type="ORF">SAMN05660703_2913</name>
</gene>
<proteinExistence type="predicted"/>
<evidence type="ECO:0000313" key="11">
    <source>
        <dbReference type="Proteomes" id="UP000192360"/>
    </source>
</evidence>
<feature type="transmembrane region" description="Helical" evidence="8">
    <location>
        <begin position="12"/>
        <end position="32"/>
    </location>
</feature>
<dbReference type="Proteomes" id="UP000192360">
    <property type="component" value="Unassembled WGS sequence"/>
</dbReference>
<feature type="transmembrane region" description="Helical" evidence="8">
    <location>
        <begin position="338"/>
        <end position="356"/>
    </location>
</feature>
<feature type="domain" description="Glycosyltransferase RgtA/B/C/D-like" evidence="9">
    <location>
        <begin position="52"/>
        <end position="212"/>
    </location>
</feature>